<feature type="region of interest" description="Disordered" evidence="5">
    <location>
        <begin position="248"/>
        <end position="281"/>
    </location>
</feature>
<dbReference type="InterPro" id="IPR032691">
    <property type="entry name" value="Mon2/Sec7/BIG1-like_HUS"/>
</dbReference>
<feature type="region of interest" description="Disordered" evidence="5">
    <location>
        <begin position="1262"/>
        <end position="1323"/>
    </location>
</feature>
<proteinExistence type="predicted"/>
<dbReference type="GO" id="GO:0005793">
    <property type="term" value="C:endoplasmic reticulum-Golgi intermediate compartment"/>
    <property type="evidence" value="ECO:0007669"/>
    <property type="project" value="UniProtKB-SubCell"/>
</dbReference>
<dbReference type="SUPFAM" id="SSF48425">
    <property type="entry name" value="Sec7 domain"/>
    <property type="match status" value="1"/>
</dbReference>
<dbReference type="Gene3D" id="1.10.220.20">
    <property type="match status" value="1"/>
</dbReference>
<dbReference type="PANTHER" id="PTHR10663:SF388">
    <property type="entry name" value="GOLGI-SPECIFIC BREFELDIN A-RESISTANCE GUANINE NUCLEOTIDE EXCHANGE FACTOR 1"/>
    <property type="match status" value="1"/>
</dbReference>
<keyword evidence="8" id="KW-1185">Reference proteome</keyword>
<feature type="compositionally biased region" description="Acidic residues" evidence="5">
    <location>
        <begin position="1448"/>
        <end position="1458"/>
    </location>
</feature>
<dbReference type="GO" id="GO:0010256">
    <property type="term" value="P:endomembrane system organization"/>
    <property type="evidence" value="ECO:0007669"/>
    <property type="project" value="UniProtKB-ARBA"/>
</dbReference>
<dbReference type="InterPro" id="IPR056604">
    <property type="entry name" value="GBF1-like_TPR"/>
</dbReference>
<feature type="compositionally biased region" description="Polar residues" evidence="5">
    <location>
        <begin position="1311"/>
        <end position="1323"/>
    </location>
</feature>
<feature type="region of interest" description="Disordered" evidence="5">
    <location>
        <begin position="1415"/>
        <end position="1458"/>
    </location>
</feature>
<dbReference type="Pfam" id="PF23325">
    <property type="entry name" value="TPR_28"/>
    <property type="match status" value="1"/>
</dbReference>
<reference evidence="7 8" key="1">
    <citation type="journal article" date="2024" name="Insects">
        <title>An Improved Chromosome-Level Genome Assembly of the Firefly Pyrocoelia pectoralis.</title>
        <authorList>
            <person name="Fu X."/>
            <person name="Meyer-Rochow V.B."/>
            <person name="Ballantyne L."/>
            <person name="Zhu X."/>
        </authorList>
    </citation>
    <scope>NUCLEOTIDE SEQUENCE [LARGE SCALE GENOMIC DNA]</scope>
    <source>
        <strain evidence="7">XCY_ONT2</strain>
    </source>
</reference>
<keyword evidence="3" id="KW-0813">Transport</keyword>
<dbReference type="Gene3D" id="1.10.1000.11">
    <property type="entry name" value="Arf Nucleotide-binding Site Opener,domain 2"/>
    <property type="match status" value="1"/>
</dbReference>
<evidence type="ECO:0000256" key="2">
    <source>
        <dbReference type="ARBA" id="ARBA00004399"/>
    </source>
</evidence>
<dbReference type="PROSITE" id="PS50190">
    <property type="entry name" value="SEC7"/>
    <property type="match status" value="1"/>
</dbReference>
<dbReference type="SMART" id="SM00222">
    <property type="entry name" value="Sec7"/>
    <property type="match status" value="1"/>
</dbReference>
<organism evidence="7 8">
    <name type="scientific">Pyrocoelia pectoralis</name>
    <dbReference type="NCBI Taxonomy" id="417401"/>
    <lineage>
        <taxon>Eukaryota</taxon>
        <taxon>Metazoa</taxon>
        <taxon>Ecdysozoa</taxon>
        <taxon>Arthropoda</taxon>
        <taxon>Hexapoda</taxon>
        <taxon>Insecta</taxon>
        <taxon>Pterygota</taxon>
        <taxon>Neoptera</taxon>
        <taxon>Endopterygota</taxon>
        <taxon>Coleoptera</taxon>
        <taxon>Polyphaga</taxon>
        <taxon>Elateriformia</taxon>
        <taxon>Elateroidea</taxon>
        <taxon>Lampyridae</taxon>
        <taxon>Lampyrinae</taxon>
        <taxon>Pyrocoelia</taxon>
    </lineage>
</organism>
<dbReference type="PANTHER" id="PTHR10663">
    <property type="entry name" value="GUANYL-NUCLEOTIDE EXCHANGE FACTOR"/>
    <property type="match status" value="1"/>
</dbReference>
<dbReference type="InterPro" id="IPR000904">
    <property type="entry name" value="Sec7_dom"/>
</dbReference>
<feature type="compositionally biased region" description="Polar residues" evidence="5">
    <location>
        <begin position="254"/>
        <end position="275"/>
    </location>
</feature>
<sequence length="1942" mass="218990">MALPGNGIFVVKGEISILITAMRRGVKWSSHSHQDEELDLLMHSFQDLKDVLNKMDDLKIIDPIIFLNPFLDVIRSEETTGPVTSLALSAVNKFLSYGIIDPTHTSMPTVVDNIADAVTHARFVGTDQSSDGVVLMKILQVLRTLTLSPEGAALTNDSLCEIMLSCFRICFESRLNELLRKTAEHYLKDMVQLVFMRLPQFPEDLRIGGMKHLKIKPGSIEASRSKRKSLRNKNKNIPNRAIVEKLGVVEGDDTQSPTLPKSQSLRTNPLSTTPMTPGVNIVDMQGSISRSTPQLLSNDAVDVTSPSSFPENERNGDDSESGLESNIVINVQSPGSLDDACDDKCDNDSQNVPNDEVNSPLLEETNFQSIDNESTKDEQCITNSVIDTTQQGFDAREEVKEYINPRGIRFTPHQETTALIPYGIVSVREMFRFLISLCNPLDKQNTDSMIHLGLTLLTVAFEVSADNIGKYSSLLALVKDDLCRNLFSLLNTERLSIFAADLSVSFLMFESLRTHLKFQLEFYLTKLIEIITSDSMKVTYEHKELSLDNMVQLWKVPGLVTELYLNYDCDIYCTNLYEELTKLLAKNAFPATSGIYHMHLLSLDALLTVMDDIESHCCLKSKGKLDFVCTNAEREGDEGVFANINDLIGKHSRQKISENIPNREQLIAVKNIKKWLPMGTDYFNHKPKKGIQFLQEHGILKSELNPQEIVTFLRENPGLEKKMIGEYISNRNNLQVLEAFVNMFDFTDLRIDEALRLYLETFRLPGEAPLISLLLEHFAEHWHKSNGEPFANADAAFTLAYAVIMLNVDQHNHNVKKQNIPMTVDDFKKNLKKVNGGSDFDQDLLNEIYNSIKSEEIVMPAEHTGLVKENYLWKVLLRRGMSKDGVYIHASGDAFDYDLFALIWGPIVAALSFVFDKSEDPNVYQRAIKGFESCAFISSHFGITQNLDMLILTLCKFTLFNNQPKNFGGIQFGANLKAQCALKTLFNVIHQHGDYVREGWKNVFDIFMSLYYENMLPKSYMEVEDFIDPSGKITLVCEIMQSQKQDTSLFSSLYSYMVSSSENLSKIPTPEEQEYIDISNHCIKECNFDQVITDSKFLHENALLHLVKALVELSRGPDVHKSLGYNYNQSVTIFFMELLLRIVIQNRDRVMSIWNIVRDHLYTLVMNACHCDYQFLLERAVIGLLRLAIRLMRNEEMSPIVLQSLRMLLLLKSSTLFRISRQISYGLYELLKTSAQNIHTSTDWSIVFTLLECVGAGAQPPKAVLGDNHNSEQGAKSDGEGAASSEDENPSTDRGYTSDSELTRSPKHAPSSRSQSPLVSVGSQVTAQSNAGGWIVVGKETEVQPVVGRTLPAEQYSLALERNLGPHDRSGLVKCCESLAFLVRDVAHITPYNFDNCIHCIRTFVEASLHGTKQSRRISNRDSASRKKGGGRRRDYMQTRRSPIASSPDEESDDDDDVPSGYHQISIQLLDLMHTLHTRTAQIYRWWAEEGGEVGSEISLWTQGWCPLLQGIARLCCDVRRQVRMSAITYLQRALLVHDLQTLTGPEWEACFHRVLFPLLSLLLQPIGPSDAQILEETRMRAATVLSKVFLHHLTPLLSLPTFTQLWLTILDFMDKYMHADNSDLLYEAIPESLKNMLLVMDSAKVFEGQEGPDQLWAITWERISRFLPNMKEELFREREDVPLKEDVVQIQHQTEQTSITAIQHNIENATRSSIILLPPSSEPNIASPLFAHLGQMVSTPIGAPTYTENDSNSTIANSYILQGTQPQITLPPSSGLQIQPTVPYVMPNLLVNSSTEGHTFPVLYNKNFAEPQPISLYSEYLDNQYNYQPTKTTDFVENDHGTLAQSDYNINVTQTIKNEDLVNAKNIIEDSNFNYENNTVCDNEIQAKSDANIFQSSNYFCSGSEFIPPGSEILFASEQKNQNSLLSNCNIPLISNVNINQ</sequence>
<dbReference type="Proteomes" id="UP001329430">
    <property type="component" value="Chromosome 7"/>
</dbReference>
<comment type="subcellular location">
    <subcellularLocation>
        <location evidence="2">Endoplasmic reticulum-Golgi intermediate compartment</location>
    </subcellularLocation>
    <subcellularLocation>
        <location evidence="1">Golgi apparatus</location>
        <location evidence="1">cis-Golgi network</location>
    </subcellularLocation>
</comment>
<evidence type="ECO:0000313" key="7">
    <source>
        <dbReference type="EMBL" id="KAK5641442.1"/>
    </source>
</evidence>
<feature type="domain" description="SEC7" evidence="6">
    <location>
        <begin position="665"/>
        <end position="855"/>
    </location>
</feature>
<dbReference type="Pfam" id="PF12783">
    <property type="entry name" value="Sec7-like_HUS"/>
    <property type="match status" value="1"/>
</dbReference>
<dbReference type="Pfam" id="PF01369">
    <property type="entry name" value="Sec7"/>
    <property type="match status" value="1"/>
</dbReference>
<accession>A0AAN7V5T5</accession>
<comment type="caution">
    <text evidence="7">The sequence shown here is derived from an EMBL/GenBank/DDBJ whole genome shotgun (WGS) entry which is preliminary data.</text>
</comment>
<evidence type="ECO:0000259" key="6">
    <source>
        <dbReference type="PROSITE" id="PS50190"/>
    </source>
</evidence>
<gene>
    <name evidence="7" type="ORF">RI129_009989</name>
</gene>
<dbReference type="GO" id="GO:0032012">
    <property type="term" value="P:regulation of ARF protein signal transduction"/>
    <property type="evidence" value="ECO:0007669"/>
    <property type="project" value="InterPro"/>
</dbReference>
<dbReference type="InterPro" id="IPR023394">
    <property type="entry name" value="Sec7_C_sf"/>
</dbReference>
<dbReference type="EMBL" id="JAVRBK010000007">
    <property type="protein sequence ID" value="KAK5641442.1"/>
    <property type="molecule type" value="Genomic_DNA"/>
</dbReference>
<dbReference type="GO" id="GO:0005085">
    <property type="term" value="F:guanyl-nucleotide exchange factor activity"/>
    <property type="evidence" value="ECO:0007669"/>
    <property type="project" value="InterPro"/>
</dbReference>
<feature type="region of interest" description="Disordered" evidence="5">
    <location>
        <begin position="293"/>
        <end position="324"/>
    </location>
</feature>
<dbReference type="InterPro" id="IPR035999">
    <property type="entry name" value="Sec7_dom_sf"/>
</dbReference>
<dbReference type="GO" id="GO:0016197">
    <property type="term" value="P:endosomal transport"/>
    <property type="evidence" value="ECO:0007669"/>
    <property type="project" value="UniProtKB-ARBA"/>
</dbReference>
<dbReference type="FunFam" id="1.10.1000.11:FF:000007">
    <property type="entry name" value="Golgi-specific brefeldin A-resistance guanine nucleotide exchange factor 1"/>
    <property type="match status" value="1"/>
</dbReference>
<name>A0AAN7V5T5_9COLE</name>
<evidence type="ECO:0000313" key="8">
    <source>
        <dbReference type="Proteomes" id="UP001329430"/>
    </source>
</evidence>
<evidence type="ECO:0000256" key="1">
    <source>
        <dbReference type="ARBA" id="ARBA00004222"/>
    </source>
</evidence>
<protein>
    <recommendedName>
        <fullName evidence="6">SEC7 domain-containing protein</fullName>
    </recommendedName>
</protein>
<dbReference type="CDD" id="cd00171">
    <property type="entry name" value="Sec7"/>
    <property type="match status" value="1"/>
</dbReference>
<keyword evidence="4" id="KW-0333">Golgi apparatus</keyword>
<evidence type="ECO:0000256" key="5">
    <source>
        <dbReference type="SAM" id="MobiDB-lite"/>
    </source>
</evidence>
<evidence type="ECO:0000256" key="4">
    <source>
        <dbReference type="ARBA" id="ARBA00023034"/>
    </source>
</evidence>
<evidence type="ECO:0000256" key="3">
    <source>
        <dbReference type="ARBA" id="ARBA00022448"/>
    </source>
</evidence>
<dbReference type="GO" id="GO:0005794">
    <property type="term" value="C:Golgi apparatus"/>
    <property type="evidence" value="ECO:0007669"/>
    <property type="project" value="UniProtKB-SubCell"/>
</dbReference>